<evidence type="ECO:0000313" key="6">
    <source>
        <dbReference type="EMBL" id="OMP68295.1"/>
    </source>
</evidence>
<evidence type="ECO:0000256" key="1">
    <source>
        <dbReference type="ARBA" id="ARBA00004496"/>
    </source>
</evidence>
<dbReference type="GO" id="GO:0005737">
    <property type="term" value="C:cytoplasm"/>
    <property type="evidence" value="ECO:0007669"/>
    <property type="project" value="UniProtKB-SubCell"/>
</dbReference>
<reference evidence="6 7" key="1">
    <citation type="submission" date="2016-12" db="EMBL/GenBank/DDBJ databases">
        <title>Domibacillus sp. SAB 38T whole genome sequencing.</title>
        <authorList>
            <person name="Verma A."/>
            <person name="Ojha A.K."/>
            <person name="Krishnamurthi S."/>
        </authorList>
    </citation>
    <scope>NUCLEOTIDE SEQUENCE [LARGE SCALE GENOMIC DNA]</scope>
    <source>
        <strain evidence="6 7">SAB 38</strain>
    </source>
</reference>
<keyword evidence="3 5" id="KW-0597">Phosphoprotein</keyword>
<dbReference type="RefSeq" id="WP_076763714.1">
    <property type="nucleotide sequence ID" value="NZ_MSFI01000004.1"/>
</dbReference>
<evidence type="ECO:0000256" key="5">
    <source>
        <dbReference type="PIRSR" id="PIRSR609662-50"/>
    </source>
</evidence>
<name>A0A1V2ABC0_9BACI</name>
<feature type="modified residue" description="O-(phosphoribosyl dephospho-coenzyme A)serine" evidence="5">
    <location>
        <position position="25"/>
    </location>
</feature>
<comment type="caution">
    <text evidence="6">The sequence shown here is derived from an EMBL/GenBank/DDBJ whole genome shotgun (WGS) entry which is preliminary data.</text>
</comment>
<keyword evidence="7" id="KW-1185">Reference proteome</keyword>
<comment type="PTM">
    <text evidence="5">Covalently binds the prosthetic group of malonate decarboxylase.</text>
</comment>
<evidence type="ECO:0000256" key="4">
    <source>
        <dbReference type="NCBIfam" id="TIGR03130"/>
    </source>
</evidence>
<protein>
    <recommendedName>
        <fullName evidence="4">Malonate decarboxylase acyl carrier protein</fullName>
    </recommendedName>
</protein>
<dbReference type="InterPro" id="IPR009662">
    <property type="entry name" value="Malonate_deCO2ase_dsu"/>
</dbReference>
<proteinExistence type="inferred from homology"/>
<dbReference type="AlphaFoldDB" id="A0A1V2ABC0"/>
<dbReference type="InterPro" id="IPR023439">
    <property type="entry name" value="Mal_deCO2ase/Cit_lyase_ACP"/>
</dbReference>
<dbReference type="HAMAP" id="MF_00710">
    <property type="entry name" value="Malonate_deCO2ase_dsu"/>
    <property type="match status" value="1"/>
</dbReference>
<keyword evidence="2" id="KW-0963">Cytoplasm</keyword>
<dbReference type="NCBIfam" id="NF002293">
    <property type="entry name" value="PRK01220.1"/>
    <property type="match status" value="1"/>
</dbReference>
<dbReference type="OrthoDB" id="120290at2"/>
<dbReference type="Proteomes" id="UP000188613">
    <property type="component" value="Unassembled WGS sequence"/>
</dbReference>
<dbReference type="NCBIfam" id="TIGR03130">
    <property type="entry name" value="malonate_delta"/>
    <property type="match status" value="1"/>
</dbReference>
<comment type="subcellular location">
    <subcellularLocation>
        <location evidence="1">Cytoplasm</location>
    </subcellularLocation>
</comment>
<dbReference type="EMBL" id="MSFI01000004">
    <property type="protein sequence ID" value="OMP68295.1"/>
    <property type="molecule type" value="Genomic_DNA"/>
</dbReference>
<gene>
    <name evidence="6" type="ORF">BTO28_02460</name>
</gene>
<sequence>MEKITYTFPATKNIDHRAHVGVVGSGDLEVMMEPSDGSQTEVTIRTGITGFKNTWEAVIQRFFSQHDVAAKVRINDFGATPGVVAIRLAQALEVSTLDSNGKC</sequence>
<evidence type="ECO:0000256" key="2">
    <source>
        <dbReference type="ARBA" id="ARBA00022490"/>
    </source>
</evidence>
<accession>A0A1V2ABC0</accession>
<dbReference type="Pfam" id="PF06857">
    <property type="entry name" value="ACP"/>
    <property type="match status" value="1"/>
</dbReference>
<evidence type="ECO:0000256" key="3">
    <source>
        <dbReference type="ARBA" id="ARBA00022553"/>
    </source>
</evidence>
<organism evidence="6 7">
    <name type="scientific">Domibacillus epiphyticus</name>
    <dbReference type="NCBI Taxonomy" id="1714355"/>
    <lineage>
        <taxon>Bacteria</taxon>
        <taxon>Bacillati</taxon>
        <taxon>Bacillota</taxon>
        <taxon>Bacilli</taxon>
        <taxon>Bacillales</taxon>
        <taxon>Bacillaceae</taxon>
        <taxon>Domibacillus</taxon>
    </lineage>
</organism>
<dbReference type="STRING" id="1714355.BTO28_02460"/>
<evidence type="ECO:0000313" key="7">
    <source>
        <dbReference type="Proteomes" id="UP000188613"/>
    </source>
</evidence>